<evidence type="ECO:0000256" key="2">
    <source>
        <dbReference type="ARBA" id="ARBA00022554"/>
    </source>
</evidence>
<evidence type="ECO:0000259" key="8">
    <source>
        <dbReference type="PROSITE" id="PS51382"/>
    </source>
</evidence>
<dbReference type="AlphaFoldDB" id="A0A507B5T9"/>
<evidence type="ECO:0000256" key="3">
    <source>
        <dbReference type="ARBA" id="ARBA00022692"/>
    </source>
</evidence>
<feature type="region of interest" description="Disordered" evidence="6">
    <location>
        <begin position="195"/>
        <end position="222"/>
    </location>
</feature>
<comment type="subcellular location">
    <subcellularLocation>
        <location evidence="1">Vacuole membrane</location>
        <topology evidence="1">Multi-pass membrane protein</topology>
    </subcellularLocation>
</comment>
<feature type="domain" description="SPX" evidence="8">
    <location>
        <begin position="1"/>
        <end position="163"/>
    </location>
</feature>
<dbReference type="Proteomes" id="UP000319257">
    <property type="component" value="Unassembled WGS sequence"/>
</dbReference>
<dbReference type="RefSeq" id="XP_030999323.1">
    <property type="nucleotide sequence ID" value="XM_031134895.1"/>
</dbReference>
<evidence type="ECO:0000256" key="1">
    <source>
        <dbReference type="ARBA" id="ARBA00004128"/>
    </source>
</evidence>
<dbReference type="OrthoDB" id="5588846at2759"/>
<accession>A0A507B5T9</accession>
<evidence type="ECO:0000313" key="9">
    <source>
        <dbReference type="EMBL" id="TPX17612.1"/>
    </source>
</evidence>
<dbReference type="PROSITE" id="PS51382">
    <property type="entry name" value="SPX"/>
    <property type="match status" value="1"/>
</dbReference>
<reference evidence="9 10" key="1">
    <citation type="submission" date="2019-06" db="EMBL/GenBank/DDBJ databases">
        <title>Draft genome sequence of the filamentous fungus Phialemoniopsis curvata isolated from diesel fuel.</title>
        <authorList>
            <person name="Varaljay V.A."/>
            <person name="Lyon W.J."/>
            <person name="Crouch A.L."/>
            <person name="Drake C.E."/>
            <person name="Hollomon J.M."/>
            <person name="Nadeau L.J."/>
            <person name="Nunn H.S."/>
            <person name="Stevenson B.S."/>
            <person name="Bojanowski C.L."/>
            <person name="Crookes-Goodson W.J."/>
        </authorList>
    </citation>
    <scope>NUCLEOTIDE SEQUENCE [LARGE SCALE GENOMIC DNA]</scope>
    <source>
        <strain evidence="9 10">D216</strain>
    </source>
</reference>
<dbReference type="PANTHER" id="PTHR46140">
    <property type="entry name" value="VACUOLAR TRANSPORTER CHAPERONE 1-RELATED"/>
    <property type="match status" value="1"/>
</dbReference>
<feature type="compositionally biased region" description="Low complexity" evidence="6">
    <location>
        <begin position="319"/>
        <end position="330"/>
    </location>
</feature>
<gene>
    <name evidence="9" type="ORF">E0L32_012092</name>
</gene>
<comment type="caution">
    <text evidence="9">The sequence shown here is derived from an EMBL/GenBank/DDBJ whole genome shotgun (WGS) entry which is preliminary data.</text>
</comment>
<protein>
    <recommendedName>
        <fullName evidence="8">SPX domain-containing protein</fullName>
    </recommendedName>
</protein>
<keyword evidence="10" id="KW-1185">Reference proteome</keyword>
<dbReference type="InterPro" id="IPR004331">
    <property type="entry name" value="SPX_dom"/>
</dbReference>
<dbReference type="GO" id="GO:0006799">
    <property type="term" value="P:polyphosphate biosynthetic process"/>
    <property type="evidence" value="ECO:0007669"/>
    <property type="project" value="UniProtKB-ARBA"/>
</dbReference>
<name>A0A507B5T9_9PEZI</name>
<dbReference type="PANTHER" id="PTHR46140:SF1">
    <property type="entry name" value="VACUOLAR TRANSPORTER CHAPERONE COMPLEX SUBUNIT 4-RELATED"/>
    <property type="match status" value="1"/>
</dbReference>
<keyword evidence="2" id="KW-0926">Vacuole</keyword>
<evidence type="ECO:0000256" key="4">
    <source>
        <dbReference type="ARBA" id="ARBA00022989"/>
    </source>
</evidence>
<evidence type="ECO:0000256" key="5">
    <source>
        <dbReference type="ARBA" id="ARBA00023136"/>
    </source>
</evidence>
<organism evidence="9 10">
    <name type="scientific">Thyridium curvatum</name>
    <dbReference type="NCBI Taxonomy" id="1093900"/>
    <lineage>
        <taxon>Eukaryota</taxon>
        <taxon>Fungi</taxon>
        <taxon>Dikarya</taxon>
        <taxon>Ascomycota</taxon>
        <taxon>Pezizomycotina</taxon>
        <taxon>Sordariomycetes</taxon>
        <taxon>Sordariomycetidae</taxon>
        <taxon>Thyridiales</taxon>
        <taxon>Thyridiaceae</taxon>
        <taxon>Thyridium</taxon>
    </lineage>
</organism>
<dbReference type="EMBL" id="SKBQ01000135">
    <property type="protein sequence ID" value="TPX17612.1"/>
    <property type="molecule type" value="Genomic_DNA"/>
</dbReference>
<proteinExistence type="predicted"/>
<keyword evidence="5 7" id="KW-0472">Membrane</keyword>
<dbReference type="CDD" id="cd14474">
    <property type="entry name" value="SPX_YDR089W"/>
    <property type="match status" value="1"/>
</dbReference>
<keyword evidence="3 7" id="KW-0812">Transmembrane</keyword>
<dbReference type="InParanoid" id="A0A507B5T9"/>
<feature type="transmembrane region" description="Helical" evidence="7">
    <location>
        <begin position="410"/>
        <end position="431"/>
    </location>
</feature>
<keyword evidence="4 7" id="KW-1133">Transmembrane helix</keyword>
<feature type="transmembrane region" description="Helical" evidence="7">
    <location>
        <begin position="375"/>
        <end position="398"/>
    </location>
</feature>
<dbReference type="InterPro" id="IPR051572">
    <property type="entry name" value="VTC_Complex_Subunit"/>
</dbReference>
<dbReference type="GO" id="GO:0005774">
    <property type="term" value="C:vacuolar membrane"/>
    <property type="evidence" value="ECO:0007669"/>
    <property type="project" value="UniProtKB-SubCell"/>
</dbReference>
<dbReference type="STRING" id="1093900.A0A507B5T9"/>
<dbReference type="GeneID" id="41979539"/>
<feature type="transmembrane region" description="Helical" evidence="7">
    <location>
        <begin position="443"/>
        <end position="464"/>
    </location>
</feature>
<evidence type="ECO:0000313" key="10">
    <source>
        <dbReference type="Proteomes" id="UP000319257"/>
    </source>
</evidence>
<sequence>MKYGEQFERESVPEWSLHNIDYNNLKHYIKVHTTRDQATAIAIPGQPDGSLKRFEDELYLELCLQHDRVGLFVATKADEITRRLQHVSDQIHRLILRSTASPRPGVSQKRLRKFAKFERDVVQCTEDTRNLSRFVNAQVVAFRKILKKYQKWTGSSALGRRFKDNILSNPKSFTKRDFSPLESQCNELLNAVQAATPSTTSPVTPNGPSLDHPHQEPGQQLSLPEPHIQTHYWNEYEDGSEAGDMDGAYYVYYPQEDESQPSGVRAFANILAVPIEKVKAWIRFGGPGNDSERRPLLPTHEGANGSAVDGGYFSHPPGSSSALAHQSSSSDTDENDDGEGGLASDEEFPRGYEAHYAAFPSINDQKIAHYRENMLFWATICSFVASVMLLAVAGLLITTGRHKLRVEVDAGVTVGVVASLGFACAALGACLARRDPIGLANHIAVWMMFVVICVLNGMVLVLVMGNTTL</sequence>
<feature type="compositionally biased region" description="Low complexity" evidence="6">
    <location>
        <begin position="196"/>
        <end position="209"/>
    </location>
</feature>
<evidence type="ECO:0000256" key="7">
    <source>
        <dbReference type="SAM" id="Phobius"/>
    </source>
</evidence>
<feature type="region of interest" description="Disordered" evidence="6">
    <location>
        <begin position="288"/>
        <end position="344"/>
    </location>
</feature>
<evidence type="ECO:0000256" key="6">
    <source>
        <dbReference type="SAM" id="MobiDB-lite"/>
    </source>
</evidence>